<evidence type="ECO:0000313" key="3">
    <source>
        <dbReference type="Proteomes" id="UP000772434"/>
    </source>
</evidence>
<keyword evidence="3" id="KW-1185">Reference proteome</keyword>
<evidence type="ECO:0000313" key="2">
    <source>
        <dbReference type="EMBL" id="KAF9078077.1"/>
    </source>
</evidence>
<name>A0A9P5UG76_9AGAR</name>
<comment type="caution">
    <text evidence="2">The sequence shown here is derived from an EMBL/GenBank/DDBJ whole genome shotgun (WGS) entry which is preliminary data.</text>
</comment>
<organism evidence="2 3">
    <name type="scientific">Rhodocollybia butyracea</name>
    <dbReference type="NCBI Taxonomy" id="206335"/>
    <lineage>
        <taxon>Eukaryota</taxon>
        <taxon>Fungi</taxon>
        <taxon>Dikarya</taxon>
        <taxon>Basidiomycota</taxon>
        <taxon>Agaricomycotina</taxon>
        <taxon>Agaricomycetes</taxon>
        <taxon>Agaricomycetidae</taxon>
        <taxon>Agaricales</taxon>
        <taxon>Marasmiineae</taxon>
        <taxon>Omphalotaceae</taxon>
        <taxon>Rhodocollybia</taxon>
    </lineage>
</organism>
<protein>
    <submittedName>
        <fullName evidence="2">Uncharacterized protein</fullName>
    </submittedName>
</protein>
<evidence type="ECO:0000256" key="1">
    <source>
        <dbReference type="SAM" id="MobiDB-lite"/>
    </source>
</evidence>
<feature type="compositionally biased region" description="Polar residues" evidence="1">
    <location>
        <begin position="198"/>
        <end position="213"/>
    </location>
</feature>
<feature type="region of interest" description="Disordered" evidence="1">
    <location>
        <begin position="23"/>
        <end position="59"/>
    </location>
</feature>
<feature type="region of interest" description="Disordered" evidence="1">
    <location>
        <begin position="164"/>
        <end position="221"/>
    </location>
</feature>
<feature type="compositionally biased region" description="Basic and acidic residues" evidence="1">
    <location>
        <begin position="46"/>
        <end position="59"/>
    </location>
</feature>
<dbReference type="AlphaFoldDB" id="A0A9P5UG76"/>
<feature type="compositionally biased region" description="Polar residues" evidence="1">
    <location>
        <begin position="128"/>
        <end position="143"/>
    </location>
</feature>
<gene>
    <name evidence="2" type="ORF">BDP27DRAFT_1412990</name>
</gene>
<sequence length="221" mass="24418">MSSSIPPVSRADFEDLFFEAQDEAQHQLESDSESNCSSDDSVASLKDPKPLEDWPDLPRRVHKRARRDALSRAGKHRQVYVTDEFCKNSRTARSDHCIRLVENTFPFTYFETMSSDTEMSISDDDSSTRNNSTHTAGPSSTPGQPAPTPTGSYVFYGYPYPYPPQTPVPGHHPPQTPVPAHLSNTSTTLPLHFPPQPLSSQKPRSQASASGFSGDTVHEPT</sequence>
<feature type="compositionally biased region" description="Low complexity" evidence="1">
    <location>
        <begin position="33"/>
        <end position="44"/>
    </location>
</feature>
<dbReference type="Proteomes" id="UP000772434">
    <property type="component" value="Unassembled WGS sequence"/>
</dbReference>
<accession>A0A9P5UG76</accession>
<reference evidence="2" key="1">
    <citation type="submission" date="2020-11" db="EMBL/GenBank/DDBJ databases">
        <authorList>
            <consortium name="DOE Joint Genome Institute"/>
            <person name="Ahrendt S."/>
            <person name="Riley R."/>
            <person name="Andreopoulos W."/>
            <person name="Labutti K."/>
            <person name="Pangilinan J."/>
            <person name="Ruiz-Duenas F.J."/>
            <person name="Barrasa J.M."/>
            <person name="Sanchez-Garcia M."/>
            <person name="Camarero S."/>
            <person name="Miyauchi S."/>
            <person name="Serrano A."/>
            <person name="Linde D."/>
            <person name="Babiker R."/>
            <person name="Drula E."/>
            <person name="Ayuso-Fernandez I."/>
            <person name="Pacheco R."/>
            <person name="Padilla G."/>
            <person name="Ferreira P."/>
            <person name="Barriuso J."/>
            <person name="Kellner H."/>
            <person name="Castanera R."/>
            <person name="Alfaro M."/>
            <person name="Ramirez L."/>
            <person name="Pisabarro A.G."/>
            <person name="Kuo A."/>
            <person name="Tritt A."/>
            <person name="Lipzen A."/>
            <person name="He G."/>
            <person name="Yan M."/>
            <person name="Ng V."/>
            <person name="Cullen D."/>
            <person name="Martin F."/>
            <person name="Rosso M.-N."/>
            <person name="Henrissat B."/>
            <person name="Hibbett D."/>
            <person name="Martinez A.T."/>
            <person name="Grigoriev I.V."/>
        </authorList>
    </citation>
    <scope>NUCLEOTIDE SEQUENCE</scope>
    <source>
        <strain evidence="2">AH 40177</strain>
    </source>
</reference>
<proteinExistence type="predicted"/>
<feature type="region of interest" description="Disordered" evidence="1">
    <location>
        <begin position="116"/>
        <end position="152"/>
    </location>
</feature>
<dbReference type="EMBL" id="JADNRY010000002">
    <property type="protein sequence ID" value="KAF9078077.1"/>
    <property type="molecule type" value="Genomic_DNA"/>
</dbReference>
<feature type="compositionally biased region" description="Pro residues" evidence="1">
    <location>
        <begin position="164"/>
        <end position="177"/>
    </location>
</feature>